<feature type="compositionally biased region" description="Polar residues" evidence="1">
    <location>
        <begin position="81"/>
        <end position="91"/>
    </location>
</feature>
<proteinExistence type="predicted"/>
<evidence type="ECO:0000313" key="3">
    <source>
        <dbReference type="Proteomes" id="UP000716291"/>
    </source>
</evidence>
<feature type="region of interest" description="Disordered" evidence="1">
    <location>
        <begin position="58"/>
        <end position="91"/>
    </location>
</feature>
<accession>A0A9P7BJ38</accession>
<comment type="caution">
    <text evidence="2">The sequence shown here is derived from an EMBL/GenBank/DDBJ whole genome shotgun (WGS) entry which is preliminary data.</text>
</comment>
<dbReference type="Proteomes" id="UP000716291">
    <property type="component" value="Unassembled WGS sequence"/>
</dbReference>
<reference evidence="2" key="1">
    <citation type="journal article" date="2020" name="Microb. Genom.">
        <title>Genetic diversity of clinical and environmental Mucorales isolates obtained from an investigation of mucormycosis cases among solid organ transplant recipients.</title>
        <authorList>
            <person name="Nguyen M.H."/>
            <person name="Kaul D."/>
            <person name="Muto C."/>
            <person name="Cheng S.J."/>
            <person name="Richter R.A."/>
            <person name="Bruno V.M."/>
            <person name="Liu G."/>
            <person name="Beyhan S."/>
            <person name="Sundermann A.J."/>
            <person name="Mounaud S."/>
            <person name="Pasculle A.W."/>
            <person name="Nierman W.C."/>
            <person name="Driscoll E."/>
            <person name="Cumbie R."/>
            <person name="Clancy C.J."/>
            <person name="Dupont C.L."/>
        </authorList>
    </citation>
    <scope>NUCLEOTIDE SEQUENCE</scope>
    <source>
        <strain evidence="2">GL11</strain>
    </source>
</reference>
<name>A0A9P7BJ38_RHIOR</name>
<protein>
    <submittedName>
        <fullName evidence="2">Uncharacterized protein</fullName>
    </submittedName>
</protein>
<gene>
    <name evidence="2" type="ORF">G6F64_015153</name>
</gene>
<feature type="compositionally biased region" description="Low complexity" evidence="1">
    <location>
        <begin position="63"/>
        <end position="80"/>
    </location>
</feature>
<keyword evidence="3" id="KW-1185">Reference proteome</keyword>
<evidence type="ECO:0000313" key="2">
    <source>
        <dbReference type="EMBL" id="KAG1274337.1"/>
    </source>
</evidence>
<dbReference type="EMBL" id="JAANQT010011452">
    <property type="protein sequence ID" value="KAG1274337.1"/>
    <property type="molecule type" value="Genomic_DNA"/>
</dbReference>
<sequence length="91" mass="9597">MRPCGDSMKTATPCLPRSAYSAAEPVSPDVAPTMFSVVPRLASTYSKTWPRNCMAMSLKASVGPSDRPSSDRPPSSGRSGTMSSLLKISCV</sequence>
<dbReference type="AlphaFoldDB" id="A0A9P7BJ38"/>
<organism evidence="2 3">
    <name type="scientific">Rhizopus oryzae</name>
    <name type="common">Mucormycosis agent</name>
    <name type="synonym">Rhizopus arrhizus var. delemar</name>
    <dbReference type="NCBI Taxonomy" id="64495"/>
    <lineage>
        <taxon>Eukaryota</taxon>
        <taxon>Fungi</taxon>
        <taxon>Fungi incertae sedis</taxon>
        <taxon>Mucoromycota</taxon>
        <taxon>Mucoromycotina</taxon>
        <taxon>Mucoromycetes</taxon>
        <taxon>Mucorales</taxon>
        <taxon>Mucorineae</taxon>
        <taxon>Rhizopodaceae</taxon>
        <taxon>Rhizopus</taxon>
    </lineage>
</organism>
<evidence type="ECO:0000256" key="1">
    <source>
        <dbReference type="SAM" id="MobiDB-lite"/>
    </source>
</evidence>